<dbReference type="RefSeq" id="WP_207672829.1">
    <property type="nucleotide sequence ID" value="NZ_JAFREM010000012.1"/>
</dbReference>
<gene>
    <name evidence="2" type="ORF">JZO70_06980</name>
</gene>
<dbReference type="Proteomes" id="UP000664601">
    <property type="component" value="Unassembled WGS sequence"/>
</dbReference>
<keyword evidence="1" id="KW-0732">Signal</keyword>
<comment type="caution">
    <text evidence="2">The sequence shown here is derived from an EMBL/GenBank/DDBJ whole genome shotgun (WGS) entry which is preliminary data.</text>
</comment>
<evidence type="ECO:0000256" key="1">
    <source>
        <dbReference type="SAM" id="SignalP"/>
    </source>
</evidence>
<keyword evidence="3" id="KW-1185">Reference proteome</keyword>
<feature type="chain" id="PRO_5046031477" description="Peptidase MA-like domain-containing protein" evidence="1">
    <location>
        <begin position="21"/>
        <end position="451"/>
    </location>
</feature>
<sequence>MKKRIFVLLLTLFAFSSVFGLITQAKNADKMLMTDANGEASNSLDRKVVSTETKKGKKSRTIELQRFYLEVTDGSAAATPVPLPNCDYTIHLAKGDRETFLDNGVTNDKGEITGLAFKDIPLTGASLKIRYSLGNEQRGYVQKYDKKPYSFVFTLRLGNENTINYSDDQVQFGKEKAEETFFYNFQAARINYYFDQGLGWHSEAVKKVNQLFPDTTEFEVKPININFEKGQYLDESNAFSRNGHDGSGVPDIVVGDRSDKIFDTNYLMHNVMHEWTHWTMYEAFEMPSGDYDSHYGTNDDPQISYKEGWALFVGDVFADIDSLKADDMLVQKDNEKGVNRLYGKSTNLTVQHVLYDLYDAGSNDEAFSISERFLDDALSEDEVKQLNFGLLSAAMIESRATTLQEFLTYLEDKYVITRSDKEKFAQVLKINGLSRNGKFSLNSDEGSPKGE</sequence>
<feature type="signal peptide" evidence="1">
    <location>
        <begin position="1"/>
        <end position="20"/>
    </location>
</feature>
<proteinExistence type="predicted"/>
<dbReference type="EMBL" id="JAFREM010000012">
    <property type="protein sequence ID" value="MBO1305896.1"/>
    <property type="molecule type" value="Genomic_DNA"/>
</dbReference>
<organism evidence="2 3">
    <name type="scientific">Candidatus Enterococcus moelleringii</name>
    <dbReference type="NCBI Taxonomy" id="2815325"/>
    <lineage>
        <taxon>Bacteria</taxon>
        <taxon>Bacillati</taxon>
        <taxon>Bacillota</taxon>
        <taxon>Bacilli</taxon>
        <taxon>Lactobacillales</taxon>
        <taxon>Enterococcaceae</taxon>
        <taxon>Enterococcus</taxon>
    </lineage>
</organism>
<evidence type="ECO:0000313" key="3">
    <source>
        <dbReference type="Proteomes" id="UP000664601"/>
    </source>
</evidence>
<evidence type="ECO:0000313" key="2">
    <source>
        <dbReference type="EMBL" id="MBO1305896.1"/>
    </source>
</evidence>
<protein>
    <recommendedName>
        <fullName evidence="4">Peptidase MA-like domain-containing protein</fullName>
    </recommendedName>
</protein>
<reference evidence="2 3" key="1">
    <citation type="submission" date="2021-03" db="EMBL/GenBank/DDBJ databases">
        <title>Enterococcal diversity collection.</title>
        <authorList>
            <person name="Gilmore M.S."/>
            <person name="Schwartzman J."/>
            <person name="Van Tyne D."/>
            <person name="Martin M."/>
            <person name="Earl A.M."/>
            <person name="Manson A.L."/>
            <person name="Straub T."/>
            <person name="Salamzade R."/>
            <person name="Saavedra J."/>
            <person name="Lebreton F."/>
            <person name="Prichula J."/>
            <person name="Schaufler K."/>
            <person name="Gaca A."/>
            <person name="Sgardioli B."/>
            <person name="Wagenaar J."/>
            <person name="Strong T."/>
        </authorList>
    </citation>
    <scope>NUCLEOTIDE SEQUENCE [LARGE SCALE GENOMIC DNA]</scope>
    <source>
        <strain evidence="2 3">669A</strain>
    </source>
</reference>
<accession>A0ABS3LAX9</accession>
<name>A0ABS3LAX9_9ENTE</name>
<evidence type="ECO:0008006" key="4">
    <source>
        <dbReference type="Google" id="ProtNLM"/>
    </source>
</evidence>